<dbReference type="InParanoid" id="A0A667ZF05"/>
<dbReference type="Gene3D" id="3.30.420.10">
    <property type="entry name" value="Ribonuclease H-like superfamily/Ribonuclease H"/>
    <property type="match status" value="1"/>
</dbReference>
<accession>A0A667ZF05</accession>
<evidence type="ECO:0008006" key="5">
    <source>
        <dbReference type="Google" id="ProtNLM"/>
    </source>
</evidence>
<dbReference type="InterPro" id="IPR047655">
    <property type="entry name" value="Transpos_IS630-like"/>
</dbReference>
<reference evidence="3" key="2">
    <citation type="submission" date="2025-08" db="UniProtKB">
        <authorList>
            <consortium name="Ensembl"/>
        </authorList>
    </citation>
    <scope>IDENTIFICATION</scope>
</reference>
<dbReference type="AlphaFoldDB" id="A0A667ZF05"/>
<dbReference type="Ensembl" id="ENSMMDT00005039927.1">
    <property type="protein sequence ID" value="ENSMMDP00005039117.1"/>
    <property type="gene ID" value="ENSMMDG00005018135.1"/>
</dbReference>
<dbReference type="Gene3D" id="1.10.10.10">
    <property type="entry name" value="Winged helix-like DNA-binding domain superfamily/Winged helix DNA-binding domain"/>
    <property type="match status" value="1"/>
</dbReference>
<dbReference type="InterPro" id="IPR009057">
    <property type="entry name" value="Homeodomain-like_sf"/>
</dbReference>
<dbReference type="PANTHER" id="PTHR23022">
    <property type="entry name" value="TRANSPOSABLE ELEMENT-RELATED"/>
    <property type="match status" value="1"/>
</dbReference>
<sequence>MAKARNLTQETRLKIKILSQEGYSCRQIARKCRCSPSAAGYTLQKYRRTNSLEDKPRSGRPRVSPARNDRILIRMCRQNRRMTSQELQQQWSNQTGVQCSNRTVRGRLLDHGLRSYKAIKKPLINERQRLAQRYWAQAHKNWTARNWKKILWSDESSFQLYLHPTNVRVRRRPGQALSPACTVPTVKHGGGSIMVWGCMSAAGVGHLTVCDGTLNSAKYCTILETHMLPSVRALFCRGKNWMFQQDNAPCHTSKASRTWLQEHCIQVLKWPAQSPDMSPIENLGWIIKRSVSKRKPKNLEELKAVIQEEWDKITPQQRGRLVGSMPARIRALLHVNGRTTKY</sequence>
<evidence type="ECO:0000313" key="4">
    <source>
        <dbReference type="Proteomes" id="UP000472263"/>
    </source>
</evidence>
<proteinExistence type="predicted"/>
<evidence type="ECO:0000259" key="2">
    <source>
        <dbReference type="Pfam" id="PF13358"/>
    </source>
</evidence>
<dbReference type="InterPro" id="IPR036397">
    <property type="entry name" value="RNaseH_sf"/>
</dbReference>
<dbReference type="Proteomes" id="UP000472263">
    <property type="component" value="Chromosome 5"/>
</dbReference>
<reference evidence="3" key="1">
    <citation type="submission" date="2019-06" db="EMBL/GenBank/DDBJ databases">
        <authorList>
            <consortium name="Wellcome Sanger Institute Data Sharing"/>
        </authorList>
    </citation>
    <scope>NUCLEOTIDE SEQUENCE [LARGE SCALE GENOMIC DNA]</scope>
</reference>
<dbReference type="PANTHER" id="PTHR23022:SF135">
    <property type="entry name" value="SI:DKEY-77F5.3"/>
    <property type="match status" value="1"/>
</dbReference>
<dbReference type="GO" id="GO:0006313">
    <property type="term" value="P:DNA transposition"/>
    <property type="evidence" value="ECO:0007669"/>
    <property type="project" value="InterPro"/>
</dbReference>
<dbReference type="InterPro" id="IPR002492">
    <property type="entry name" value="Transposase_Tc1-like"/>
</dbReference>
<protein>
    <recommendedName>
        <fullName evidence="5">Transposase Tc1-like domain-containing protein</fullName>
    </recommendedName>
</protein>
<dbReference type="InterPro" id="IPR052338">
    <property type="entry name" value="Transposase_5"/>
</dbReference>
<evidence type="ECO:0000259" key="1">
    <source>
        <dbReference type="Pfam" id="PF01498"/>
    </source>
</evidence>
<dbReference type="InterPro" id="IPR038717">
    <property type="entry name" value="Tc1-like_DDE_dom"/>
</dbReference>
<dbReference type="NCBIfam" id="NF033545">
    <property type="entry name" value="transpos_IS630"/>
    <property type="match status" value="1"/>
</dbReference>
<dbReference type="SUPFAM" id="SSF46689">
    <property type="entry name" value="Homeodomain-like"/>
    <property type="match status" value="1"/>
</dbReference>
<reference evidence="3" key="3">
    <citation type="submission" date="2025-09" db="UniProtKB">
        <authorList>
            <consortium name="Ensembl"/>
        </authorList>
    </citation>
    <scope>IDENTIFICATION</scope>
</reference>
<dbReference type="GO" id="GO:0003677">
    <property type="term" value="F:DNA binding"/>
    <property type="evidence" value="ECO:0007669"/>
    <property type="project" value="InterPro"/>
</dbReference>
<dbReference type="InterPro" id="IPR036388">
    <property type="entry name" value="WH-like_DNA-bd_sf"/>
</dbReference>
<dbReference type="GeneTree" id="ENSGT01150000286900"/>
<dbReference type="Pfam" id="PF01498">
    <property type="entry name" value="HTH_Tnp_Tc3_2"/>
    <property type="match status" value="1"/>
</dbReference>
<dbReference type="GO" id="GO:0015074">
    <property type="term" value="P:DNA integration"/>
    <property type="evidence" value="ECO:0007669"/>
    <property type="project" value="InterPro"/>
</dbReference>
<dbReference type="Pfam" id="PF13358">
    <property type="entry name" value="DDE_3"/>
    <property type="match status" value="1"/>
</dbReference>
<feature type="domain" description="Transposase Tc1-like" evidence="1">
    <location>
        <begin position="69"/>
        <end position="141"/>
    </location>
</feature>
<feature type="domain" description="Tc1-like transposase DDE" evidence="2">
    <location>
        <begin position="150"/>
        <end position="303"/>
    </location>
</feature>
<name>A0A667ZF05_9TELE</name>
<keyword evidence="4" id="KW-1185">Reference proteome</keyword>
<organism evidence="3 4">
    <name type="scientific">Myripristis murdjan</name>
    <name type="common">pinecone soldierfish</name>
    <dbReference type="NCBI Taxonomy" id="586833"/>
    <lineage>
        <taxon>Eukaryota</taxon>
        <taxon>Metazoa</taxon>
        <taxon>Chordata</taxon>
        <taxon>Craniata</taxon>
        <taxon>Vertebrata</taxon>
        <taxon>Euteleostomi</taxon>
        <taxon>Actinopterygii</taxon>
        <taxon>Neopterygii</taxon>
        <taxon>Teleostei</taxon>
        <taxon>Neoteleostei</taxon>
        <taxon>Acanthomorphata</taxon>
        <taxon>Holocentriformes</taxon>
        <taxon>Holocentridae</taxon>
        <taxon>Myripristis</taxon>
    </lineage>
</organism>
<evidence type="ECO:0000313" key="3">
    <source>
        <dbReference type="Ensembl" id="ENSMMDP00005039117.1"/>
    </source>
</evidence>